<dbReference type="PANTHER" id="PTHR47001">
    <property type="entry name" value="TRANSCRIPTION FACTOR BHLH121"/>
    <property type="match status" value="1"/>
</dbReference>
<dbReference type="GO" id="GO:0046983">
    <property type="term" value="F:protein dimerization activity"/>
    <property type="evidence" value="ECO:0007669"/>
    <property type="project" value="InterPro"/>
</dbReference>
<sequence length="465" mass="50525">MQYNEVSRFIQELTGSIPSESGAQESSSTRGLSRSGTHSLTHKGTPSIPDSISKPGSTTLGVNKHSEEMSVIPKDKTQNSPIHQAQNLVSRANGENEQGNVDALGFVRSLFNSNLEFVAPPTTTSDLNDTIHSTHSGNVHGSISLPHATAENESRNRLQSGKLVEANDHESRTTIGLPVLPVLPQTKNEENEQGSGIKFKGNGNGNGVTKKRKSTTGSGNLHTLSKTAEGMFQENKGEMGNSGMRKPVNGNVPKKQKVVGSPSVGVGVKESVNNTGDGMNGESSDVKKRDRERRRREKMNVLFDELLSAICRDGSNRPDKETIMSYAIEHIKEQNDLIAALTQKNKALQGELDVHRSEKLELRNEKNLLRSELSKTKAEYQRLEADHMVLWKSSQDPSEPSALLNRSLPLAPSSVHSPTSGIPPRPHRIGGGSMVPTTQDDPIPAPWLADEERTGDRSDTHPECA</sequence>
<dbReference type="InterPro" id="IPR044579">
    <property type="entry name" value="bHLH11/121"/>
</dbReference>
<accession>A0A7S0ZDV0</accession>
<proteinExistence type="predicted"/>
<dbReference type="PROSITE" id="PS50888">
    <property type="entry name" value="BHLH"/>
    <property type="match status" value="1"/>
</dbReference>
<evidence type="ECO:0000313" key="4">
    <source>
        <dbReference type="EMBL" id="CAD8818708.1"/>
    </source>
</evidence>
<evidence type="ECO:0000256" key="1">
    <source>
        <dbReference type="SAM" id="Coils"/>
    </source>
</evidence>
<dbReference type="InterPro" id="IPR036638">
    <property type="entry name" value="HLH_DNA-bd_sf"/>
</dbReference>
<dbReference type="Gene3D" id="4.10.280.10">
    <property type="entry name" value="Helix-loop-helix DNA-binding domain"/>
    <property type="match status" value="1"/>
</dbReference>
<gene>
    <name evidence="4" type="ORF">TOLI1172_LOCUS3097</name>
</gene>
<feature type="region of interest" description="Disordered" evidence="2">
    <location>
        <begin position="183"/>
        <end position="294"/>
    </location>
</feature>
<organism evidence="4">
    <name type="scientific">Timspurckia oligopyrenoides</name>
    <dbReference type="NCBI Taxonomy" id="708627"/>
    <lineage>
        <taxon>Eukaryota</taxon>
        <taxon>Rhodophyta</taxon>
        <taxon>Bangiophyceae</taxon>
        <taxon>Porphyridiales</taxon>
        <taxon>Porphyridiaceae</taxon>
        <taxon>Timspurckia</taxon>
    </lineage>
</organism>
<dbReference type="InterPro" id="IPR011598">
    <property type="entry name" value="bHLH_dom"/>
</dbReference>
<feature type="coiled-coil region" evidence="1">
    <location>
        <begin position="331"/>
        <end position="386"/>
    </location>
</feature>
<dbReference type="AlphaFoldDB" id="A0A7S0ZDV0"/>
<feature type="region of interest" description="Disordered" evidence="2">
    <location>
        <begin position="394"/>
        <end position="465"/>
    </location>
</feature>
<feature type="region of interest" description="Disordered" evidence="2">
    <location>
        <begin position="13"/>
        <end position="65"/>
    </location>
</feature>
<feature type="region of interest" description="Disordered" evidence="2">
    <location>
        <begin position="132"/>
        <end position="156"/>
    </location>
</feature>
<keyword evidence="1" id="KW-0175">Coiled coil</keyword>
<dbReference type="PANTHER" id="PTHR47001:SF1">
    <property type="entry name" value="TRANSCRIPTION FACTOR BHLH11"/>
    <property type="match status" value="1"/>
</dbReference>
<feature type="compositionally biased region" description="Polar residues" evidence="2">
    <location>
        <begin position="132"/>
        <end position="141"/>
    </location>
</feature>
<evidence type="ECO:0000256" key="2">
    <source>
        <dbReference type="SAM" id="MobiDB-lite"/>
    </source>
</evidence>
<feature type="compositionally biased region" description="Polar residues" evidence="2">
    <location>
        <begin position="13"/>
        <end position="25"/>
    </location>
</feature>
<dbReference type="EMBL" id="HBFP01004353">
    <property type="protein sequence ID" value="CAD8818708.1"/>
    <property type="molecule type" value="Transcribed_RNA"/>
</dbReference>
<evidence type="ECO:0000259" key="3">
    <source>
        <dbReference type="PROSITE" id="PS50888"/>
    </source>
</evidence>
<feature type="compositionally biased region" description="Polar residues" evidence="2">
    <location>
        <begin position="42"/>
        <end position="61"/>
    </location>
</feature>
<dbReference type="SMART" id="SM00353">
    <property type="entry name" value="HLH"/>
    <property type="match status" value="1"/>
</dbReference>
<protein>
    <recommendedName>
        <fullName evidence="3">BHLH domain-containing protein</fullName>
    </recommendedName>
</protein>
<dbReference type="SUPFAM" id="SSF47459">
    <property type="entry name" value="HLH, helix-loop-helix DNA-binding domain"/>
    <property type="match status" value="1"/>
</dbReference>
<feature type="compositionally biased region" description="Basic and acidic residues" evidence="2">
    <location>
        <begin position="450"/>
        <end position="465"/>
    </location>
</feature>
<feature type="compositionally biased region" description="Polar residues" evidence="2">
    <location>
        <begin position="215"/>
        <end position="226"/>
    </location>
</feature>
<dbReference type="GO" id="GO:0003700">
    <property type="term" value="F:DNA-binding transcription factor activity"/>
    <property type="evidence" value="ECO:0007669"/>
    <property type="project" value="InterPro"/>
</dbReference>
<feature type="domain" description="BHLH" evidence="3">
    <location>
        <begin position="283"/>
        <end position="334"/>
    </location>
</feature>
<reference evidence="4" key="1">
    <citation type="submission" date="2021-01" db="EMBL/GenBank/DDBJ databases">
        <authorList>
            <person name="Corre E."/>
            <person name="Pelletier E."/>
            <person name="Niang G."/>
            <person name="Scheremetjew M."/>
            <person name="Finn R."/>
            <person name="Kale V."/>
            <person name="Holt S."/>
            <person name="Cochrane G."/>
            <person name="Meng A."/>
            <person name="Brown T."/>
            <person name="Cohen L."/>
        </authorList>
    </citation>
    <scope>NUCLEOTIDE SEQUENCE</scope>
    <source>
        <strain evidence="4">CCMP3278</strain>
    </source>
</reference>
<name>A0A7S0ZDV0_9RHOD</name>
<feature type="compositionally biased region" description="Polar residues" evidence="2">
    <location>
        <begin position="273"/>
        <end position="283"/>
    </location>
</feature>
<dbReference type="Pfam" id="PF00010">
    <property type="entry name" value="HLH"/>
    <property type="match status" value="1"/>
</dbReference>
<feature type="compositionally biased region" description="Low complexity" evidence="2">
    <location>
        <begin position="26"/>
        <end position="39"/>
    </location>
</feature>
<feature type="compositionally biased region" description="Low complexity" evidence="2">
    <location>
        <begin position="258"/>
        <end position="272"/>
    </location>
</feature>
<dbReference type="GO" id="GO:0006879">
    <property type="term" value="P:intracellular iron ion homeostasis"/>
    <property type="evidence" value="ECO:0007669"/>
    <property type="project" value="InterPro"/>
</dbReference>